<dbReference type="EMBL" id="WPNZ01000002">
    <property type="protein sequence ID" value="MVO84194.1"/>
    <property type="molecule type" value="Genomic_DNA"/>
</dbReference>
<dbReference type="RefSeq" id="WP_157164453.1">
    <property type="nucleotide sequence ID" value="NZ_WPNZ01000002.1"/>
</dbReference>
<accession>A0A6L6WSP4</accession>
<keyword evidence="2" id="KW-1185">Reference proteome</keyword>
<dbReference type="AlphaFoldDB" id="A0A6L6WSP4"/>
<reference evidence="1 2" key="1">
    <citation type="submission" date="2019-11" db="EMBL/GenBank/DDBJ databases">
        <title>Streptomyces typhae sp. nov., a novel endophytic actinomycete isolated from the root of cattail pollen (Typha angustifolia L.).</title>
        <authorList>
            <person name="Peng C."/>
        </authorList>
    </citation>
    <scope>NUCLEOTIDE SEQUENCE [LARGE SCALE GENOMIC DNA]</scope>
    <source>
        <strain evidence="2">p1417</strain>
    </source>
</reference>
<evidence type="ECO:0000313" key="2">
    <source>
        <dbReference type="Proteomes" id="UP000483802"/>
    </source>
</evidence>
<comment type="caution">
    <text evidence="1">The sequence shown here is derived from an EMBL/GenBank/DDBJ whole genome shotgun (WGS) entry which is preliminary data.</text>
</comment>
<evidence type="ECO:0000313" key="1">
    <source>
        <dbReference type="EMBL" id="MVO84194.1"/>
    </source>
</evidence>
<protein>
    <submittedName>
        <fullName evidence="1">Uncharacterized protein</fullName>
    </submittedName>
</protein>
<proteinExistence type="predicted"/>
<organism evidence="1 2">
    <name type="scientific">Streptomyces typhae</name>
    <dbReference type="NCBI Taxonomy" id="2681492"/>
    <lineage>
        <taxon>Bacteria</taxon>
        <taxon>Bacillati</taxon>
        <taxon>Actinomycetota</taxon>
        <taxon>Actinomycetes</taxon>
        <taxon>Kitasatosporales</taxon>
        <taxon>Streptomycetaceae</taxon>
        <taxon>Streptomyces</taxon>
    </lineage>
</organism>
<sequence>MTVELFRPEPLMPPQAYKTYEMRAPLSSHFRPGTCAQAECPHFLNGWRVHVEALTPDLLQAARTSGRRYREEHVAEGHTYLVFEAGQACFRASQHRVRVDRPPLYLVRDGDHRGNPLGTKARLHQRPEHWIEDFATHQQAIADELNKG</sequence>
<gene>
    <name evidence="1" type="ORF">GPA10_05255</name>
</gene>
<dbReference type="Proteomes" id="UP000483802">
    <property type="component" value="Unassembled WGS sequence"/>
</dbReference>
<name>A0A6L6WSP4_9ACTN</name>